<evidence type="ECO:0000256" key="1">
    <source>
        <dbReference type="SAM" id="MobiDB-lite"/>
    </source>
</evidence>
<keyword evidence="3" id="KW-1185">Reference proteome</keyword>
<feature type="region of interest" description="Disordered" evidence="1">
    <location>
        <begin position="367"/>
        <end position="386"/>
    </location>
</feature>
<dbReference type="OrthoDB" id="6285070at2759"/>
<sequence length="386" mass="42814">MDVPRQLQTISGDEHLSTSYTPGFEYLSLNSSSPLTSALNNSAMRNNYQFKIEMIIFQKARDYLSPPLRFCIQTKDRFVVRVVKVTIKELVSCENVQSTQYDHLKSLWQDPIKRLNLQKVLLESPKENNSLFIGFQAQLPAAVMEYIQKSTSADQVNTRTDNQSFQPTTIGKGVRLTFSCPLNGSGLKINDFYTGSVYQRLESWEKNSGKSGLLNNVLIGLKKTVDMLLEQIQKNGFLAVMPEADYIFYPFTPQALSSQTSIASTANSPTNMESKRIDSLVPCSPSGSLAPQRVLSATSSPITIPRARARSTNPTSVMALTYQGTHRQRNPLLASLMNFSRPLSAYGNSFDGNSASNFLEKQISLSAGESGSPVRHMSECSPYGKK</sequence>
<evidence type="ECO:0000313" key="4">
    <source>
        <dbReference type="WBParaSite" id="HNAJ_0000156401-mRNA-1"/>
    </source>
</evidence>
<proteinExistence type="predicted"/>
<dbReference type="EMBL" id="UZAE01000623">
    <property type="protein sequence ID" value="VDN97422.1"/>
    <property type="molecule type" value="Genomic_DNA"/>
</dbReference>
<reference evidence="2 3" key="2">
    <citation type="submission" date="2018-11" db="EMBL/GenBank/DDBJ databases">
        <authorList>
            <consortium name="Pathogen Informatics"/>
        </authorList>
    </citation>
    <scope>NUCLEOTIDE SEQUENCE [LARGE SCALE GENOMIC DNA]</scope>
</reference>
<reference evidence="4" key="1">
    <citation type="submission" date="2017-02" db="UniProtKB">
        <authorList>
            <consortium name="WormBaseParasite"/>
        </authorList>
    </citation>
    <scope>IDENTIFICATION</scope>
</reference>
<dbReference type="AlphaFoldDB" id="A0A0R3T3H9"/>
<protein>
    <submittedName>
        <fullName evidence="4">DOCKER domain-containing protein</fullName>
    </submittedName>
</protein>
<accession>A0A0R3T3H9</accession>
<dbReference type="Proteomes" id="UP000278807">
    <property type="component" value="Unassembled WGS sequence"/>
</dbReference>
<gene>
    <name evidence="2" type="ORF">HNAJ_LOCUS1563</name>
</gene>
<evidence type="ECO:0000313" key="2">
    <source>
        <dbReference type="EMBL" id="VDN97422.1"/>
    </source>
</evidence>
<name>A0A0R3T3H9_RODNA</name>
<organism evidence="4">
    <name type="scientific">Rodentolepis nana</name>
    <name type="common">Dwarf tapeworm</name>
    <name type="synonym">Hymenolepis nana</name>
    <dbReference type="NCBI Taxonomy" id="102285"/>
    <lineage>
        <taxon>Eukaryota</taxon>
        <taxon>Metazoa</taxon>
        <taxon>Spiralia</taxon>
        <taxon>Lophotrochozoa</taxon>
        <taxon>Platyhelminthes</taxon>
        <taxon>Cestoda</taxon>
        <taxon>Eucestoda</taxon>
        <taxon>Cyclophyllidea</taxon>
        <taxon>Hymenolepididae</taxon>
        <taxon>Rodentolepis</taxon>
    </lineage>
</organism>
<evidence type="ECO:0000313" key="3">
    <source>
        <dbReference type="Proteomes" id="UP000278807"/>
    </source>
</evidence>
<dbReference type="WBParaSite" id="HNAJ_0000156401-mRNA-1">
    <property type="protein sequence ID" value="HNAJ_0000156401-mRNA-1"/>
    <property type="gene ID" value="HNAJ_0000156401"/>
</dbReference>